<evidence type="ECO:0000259" key="14">
    <source>
        <dbReference type="Pfam" id="PF02163"/>
    </source>
</evidence>
<dbReference type="PANTHER" id="PTHR35864">
    <property type="entry name" value="ZINC METALLOPROTEASE MJ0611-RELATED"/>
    <property type="match status" value="1"/>
</dbReference>
<feature type="transmembrane region" description="Helical" evidence="13">
    <location>
        <begin position="6"/>
        <end position="30"/>
    </location>
</feature>
<dbReference type="AlphaFoldDB" id="A0A1J4Y2V4"/>
<accession>A0A1J4Y2V4</accession>
<evidence type="ECO:0000256" key="12">
    <source>
        <dbReference type="ARBA" id="ARBA00023136"/>
    </source>
</evidence>
<keyword evidence="9" id="KW-0862">Zinc</keyword>
<keyword evidence="10 13" id="KW-1133">Transmembrane helix</keyword>
<feature type="domain" description="Peptidase M50" evidence="14">
    <location>
        <begin position="128"/>
        <end position="172"/>
    </location>
</feature>
<evidence type="ECO:0000256" key="13">
    <source>
        <dbReference type="SAM" id="Phobius"/>
    </source>
</evidence>
<dbReference type="GO" id="GO:0005886">
    <property type="term" value="C:plasma membrane"/>
    <property type="evidence" value="ECO:0007669"/>
    <property type="project" value="UniProtKB-SubCell"/>
</dbReference>
<evidence type="ECO:0000256" key="4">
    <source>
        <dbReference type="ARBA" id="ARBA00022475"/>
    </source>
</evidence>
<evidence type="ECO:0000256" key="3">
    <source>
        <dbReference type="ARBA" id="ARBA00007931"/>
    </source>
</evidence>
<evidence type="ECO:0000256" key="5">
    <source>
        <dbReference type="ARBA" id="ARBA00022670"/>
    </source>
</evidence>
<reference evidence="15 16" key="1">
    <citation type="journal article" date="2016" name="Environ. Microbiol.">
        <title>Genomic resolution of a cold subsurface aquifer community provides metabolic insights for novel microbes adapted to high CO concentrations.</title>
        <authorList>
            <person name="Probst A.J."/>
            <person name="Castelle C.J."/>
            <person name="Singh A."/>
            <person name="Brown C.T."/>
            <person name="Anantharaman K."/>
            <person name="Sharon I."/>
            <person name="Hug L.A."/>
            <person name="Burstein D."/>
            <person name="Emerson J.B."/>
            <person name="Thomas B.C."/>
            <person name="Banfield J.F."/>
        </authorList>
    </citation>
    <scope>NUCLEOTIDE SEQUENCE [LARGE SCALE GENOMIC DNA]</scope>
    <source>
        <strain evidence="15">CG1_02_39_135</strain>
    </source>
</reference>
<dbReference type="GO" id="GO:0046872">
    <property type="term" value="F:metal ion binding"/>
    <property type="evidence" value="ECO:0007669"/>
    <property type="project" value="UniProtKB-KW"/>
</dbReference>
<keyword evidence="8" id="KW-0378">Hydrolase</keyword>
<dbReference type="STRING" id="1805425.AUJ30_01955"/>
<feature type="transmembrane region" description="Helical" evidence="13">
    <location>
        <begin position="51"/>
        <end position="75"/>
    </location>
</feature>
<comment type="similarity">
    <text evidence="3">Belongs to the peptidase M50B family.</text>
</comment>
<dbReference type="EMBL" id="MNWX01000035">
    <property type="protein sequence ID" value="OIO64887.1"/>
    <property type="molecule type" value="Genomic_DNA"/>
</dbReference>
<gene>
    <name evidence="15" type="ORF">AUJ30_01955</name>
</gene>
<dbReference type="Proteomes" id="UP000182693">
    <property type="component" value="Unassembled WGS sequence"/>
</dbReference>
<evidence type="ECO:0000256" key="7">
    <source>
        <dbReference type="ARBA" id="ARBA00022723"/>
    </source>
</evidence>
<evidence type="ECO:0000256" key="11">
    <source>
        <dbReference type="ARBA" id="ARBA00023049"/>
    </source>
</evidence>
<keyword evidence="5" id="KW-0645">Protease</keyword>
<evidence type="ECO:0000256" key="2">
    <source>
        <dbReference type="ARBA" id="ARBA00004651"/>
    </source>
</evidence>
<evidence type="ECO:0000313" key="15">
    <source>
        <dbReference type="EMBL" id="OIO64887.1"/>
    </source>
</evidence>
<evidence type="ECO:0000256" key="1">
    <source>
        <dbReference type="ARBA" id="ARBA00001947"/>
    </source>
</evidence>
<sequence length="209" mass="22839">MDVISTKLFLYIVIVLSATFHEYAHGFIAYKLGDSTAKDAGRLTLNPLAHIDLMGTVIIPLFLLLSPAGIFLGWAKPVPYNPYNLKDQKYGSLKVGIAGPSANLIIAVILGIFLRFAFTGIFGAIFSQFFLTAVALIVYINIFLALFNLIPFPPLDGSKVLMDLFPRSAYAIARLGFIGIFLALFLAFFVLSPLAGFLFQLITGQGFSF</sequence>
<dbReference type="InterPro" id="IPR008915">
    <property type="entry name" value="Peptidase_M50"/>
</dbReference>
<keyword evidence="6 13" id="KW-0812">Transmembrane</keyword>
<dbReference type="PANTHER" id="PTHR35864:SF1">
    <property type="entry name" value="ZINC METALLOPROTEASE YWHC-RELATED"/>
    <property type="match status" value="1"/>
</dbReference>
<feature type="transmembrane region" description="Helical" evidence="13">
    <location>
        <begin position="170"/>
        <end position="199"/>
    </location>
</feature>
<dbReference type="GO" id="GO:0008237">
    <property type="term" value="F:metallopeptidase activity"/>
    <property type="evidence" value="ECO:0007669"/>
    <property type="project" value="UniProtKB-KW"/>
</dbReference>
<feature type="transmembrane region" description="Helical" evidence="13">
    <location>
        <begin position="129"/>
        <end position="150"/>
    </location>
</feature>
<comment type="cofactor">
    <cofactor evidence="1">
        <name>Zn(2+)</name>
        <dbReference type="ChEBI" id="CHEBI:29105"/>
    </cofactor>
</comment>
<evidence type="ECO:0000256" key="6">
    <source>
        <dbReference type="ARBA" id="ARBA00022692"/>
    </source>
</evidence>
<evidence type="ECO:0000256" key="10">
    <source>
        <dbReference type="ARBA" id="ARBA00022989"/>
    </source>
</evidence>
<dbReference type="Pfam" id="PF02163">
    <property type="entry name" value="Peptidase_M50"/>
    <property type="match status" value="1"/>
</dbReference>
<organism evidence="15 16">
    <name type="scientific">Candidatus Wolfebacteria bacterium CG1_02_39_135</name>
    <dbReference type="NCBI Taxonomy" id="1805425"/>
    <lineage>
        <taxon>Bacteria</taxon>
        <taxon>Candidatus Wolfeibacteriota</taxon>
    </lineage>
</organism>
<name>A0A1J4Y2V4_9BACT</name>
<comment type="subcellular location">
    <subcellularLocation>
        <location evidence="2">Cell membrane</location>
        <topology evidence="2">Multi-pass membrane protein</topology>
    </subcellularLocation>
</comment>
<comment type="caution">
    <text evidence="15">The sequence shown here is derived from an EMBL/GenBank/DDBJ whole genome shotgun (WGS) entry which is preliminary data.</text>
</comment>
<dbReference type="InterPro" id="IPR044537">
    <property type="entry name" value="Rip2-like"/>
</dbReference>
<evidence type="ECO:0000256" key="9">
    <source>
        <dbReference type="ARBA" id="ARBA00022833"/>
    </source>
</evidence>
<keyword evidence="7" id="KW-0479">Metal-binding</keyword>
<protein>
    <recommendedName>
        <fullName evidence="14">Peptidase M50 domain-containing protein</fullName>
    </recommendedName>
</protein>
<dbReference type="GO" id="GO:0006508">
    <property type="term" value="P:proteolysis"/>
    <property type="evidence" value="ECO:0007669"/>
    <property type="project" value="UniProtKB-KW"/>
</dbReference>
<keyword evidence="12 13" id="KW-0472">Membrane</keyword>
<keyword evidence="4" id="KW-1003">Cell membrane</keyword>
<dbReference type="InterPro" id="IPR052348">
    <property type="entry name" value="Metallopeptidase_M50B"/>
</dbReference>
<proteinExistence type="inferred from homology"/>
<feature type="transmembrane region" description="Helical" evidence="13">
    <location>
        <begin position="95"/>
        <end position="117"/>
    </location>
</feature>
<evidence type="ECO:0000313" key="16">
    <source>
        <dbReference type="Proteomes" id="UP000182693"/>
    </source>
</evidence>
<dbReference type="CDD" id="cd06158">
    <property type="entry name" value="S2P-M50_like_1"/>
    <property type="match status" value="1"/>
</dbReference>
<keyword evidence="11" id="KW-0482">Metalloprotease</keyword>
<evidence type="ECO:0000256" key="8">
    <source>
        <dbReference type="ARBA" id="ARBA00022801"/>
    </source>
</evidence>